<name>A0A1Y2I8G2_TRAC3</name>
<evidence type="ECO:0000313" key="2">
    <source>
        <dbReference type="EMBL" id="OSC97407.1"/>
    </source>
</evidence>
<dbReference type="Proteomes" id="UP000193067">
    <property type="component" value="Unassembled WGS sequence"/>
</dbReference>
<dbReference type="AlphaFoldDB" id="A0A1Y2I8G2"/>
<protein>
    <submittedName>
        <fullName evidence="2">Uncharacterized protein</fullName>
    </submittedName>
</protein>
<accession>A0A1Y2I8G2</accession>
<evidence type="ECO:0000313" key="3">
    <source>
        <dbReference type="Proteomes" id="UP000193067"/>
    </source>
</evidence>
<keyword evidence="3" id="KW-1185">Reference proteome</keyword>
<dbReference type="EMBL" id="KZ084174">
    <property type="protein sequence ID" value="OSC96579.1"/>
    <property type="molecule type" value="Genomic_DNA"/>
</dbReference>
<organism evidence="2 3">
    <name type="scientific">Trametes coccinea (strain BRFM310)</name>
    <name type="common">Pycnoporus coccineus</name>
    <dbReference type="NCBI Taxonomy" id="1353009"/>
    <lineage>
        <taxon>Eukaryota</taxon>
        <taxon>Fungi</taxon>
        <taxon>Dikarya</taxon>
        <taxon>Basidiomycota</taxon>
        <taxon>Agaricomycotina</taxon>
        <taxon>Agaricomycetes</taxon>
        <taxon>Polyporales</taxon>
        <taxon>Polyporaceae</taxon>
        <taxon>Trametes</taxon>
    </lineage>
</organism>
<sequence>MWVSRVVAQTDVLAFSAPGCVASWELRSRIGSRSPRGLWQHGLSLRRGKDVQGTVHTVKMSVSGLSTRILGVYLDRCIVIHSSRHAHRMEGVVQTPQAAA</sequence>
<gene>
    <name evidence="2" type="ORF">PYCCODRAFT_1142015</name>
    <name evidence="1" type="ORF">PYCCODRAFT_1265975</name>
</gene>
<proteinExistence type="predicted"/>
<evidence type="ECO:0000313" key="1">
    <source>
        <dbReference type="EMBL" id="OSC96579.1"/>
    </source>
</evidence>
<dbReference type="EMBL" id="KZ084152">
    <property type="protein sequence ID" value="OSC97407.1"/>
    <property type="molecule type" value="Genomic_DNA"/>
</dbReference>
<reference evidence="2 3" key="1">
    <citation type="journal article" date="2015" name="Biotechnol. Biofuels">
        <title>Enhanced degradation of softwood versus hardwood by the white-rot fungus Pycnoporus coccineus.</title>
        <authorList>
            <person name="Couturier M."/>
            <person name="Navarro D."/>
            <person name="Chevret D."/>
            <person name="Henrissat B."/>
            <person name="Piumi F."/>
            <person name="Ruiz-Duenas F.J."/>
            <person name="Martinez A.T."/>
            <person name="Grigoriev I.V."/>
            <person name="Riley R."/>
            <person name="Lipzen A."/>
            <person name="Berrin J.G."/>
            <person name="Master E.R."/>
            <person name="Rosso M.N."/>
        </authorList>
    </citation>
    <scope>NUCLEOTIDE SEQUENCE [LARGE SCALE GENOMIC DNA]</scope>
    <source>
        <strain evidence="2 3">BRFM310</strain>
    </source>
</reference>